<dbReference type="SMART" id="SM00342">
    <property type="entry name" value="HTH_ARAC"/>
    <property type="match status" value="1"/>
</dbReference>
<dbReference type="GO" id="GO:0003700">
    <property type="term" value="F:DNA-binding transcription factor activity"/>
    <property type="evidence" value="ECO:0007669"/>
    <property type="project" value="InterPro"/>
</dbReference>
<keyword evidence="14" id="KW-1185">Reference proteome</keyword>
<dbReference type="InterPro" id="IPR011006">
    <property type="entry name" value="CheY-like_superfamily"/>
</dbReference>
<protein>
    <submittedName>
        <fullName evidence="11">DNA-binding response regulator</fullName>
    </submittedName>
</protein>
<reference evidence="13" key="1">
    <citation type="submission" date="2015-07" db="EMBL/GenBank/DDBJ databases">
        <title>Genome sequencing project for genomic taxonomy and phylogenomics of Bacillus-like bacteria.</title>
        <authorList>
            <person name="Liu B."/>
            <person name="Wang J."/>
            <person name="Zhu Y."/>
            <person name="Liu G."/>
            <person name="Chen Q."/>
            <person name="Chen Z."/>
            <person name="Lan J."/>
            <person name="Che J."/>
            <person name="Ge C."/>
            <person name="Shi H."/>
            <person name="Pan Z."/>
            <person name="Liu X."/>
        </authorList>
    </citation>
    <scope>NUCLEOTIDE SEQUENCE [LARGE SCALE GENOMIC DNA]</scope>
    <source>
        <strain evidence="13">DSM 9887</strain>
    </source>
</reference>
<evidence type="ECO:0000256" key="2">
    <source>
        <dbReference type="ARBA" id="ARBA00022490"/>
    </source>
</evidence>
<keyword evidence="7" id="KW-0804">Transcription</keyword>
<dbReference type="Pfam" id="PF00072">
    <property type="entry name" value="Response_reg"/>
    <property type="match status" value="1"/>
</dbReference>
<reference evidence="12" key="2">
    <citation type="submission" date="2015-07" db="EMBL/GenBank/DDBJ databases">
        <title>MeaNS - Measles Nucleotide Surveillance Program.</title>
        <authorList>
            <person name="Tran T."/>
            <person name="Druce J."/>
        </authorList>
    </citation>
    <scope>NUCLEOTIDE SEQUENCE</scope>
    <source>
        <strain evidence="12">DSM 9887</strain>
    </source>
</reference>
<evidence type="ECO:0000313" key="12">
    <source>
        <dbReference type="EMBL" id="KNB69184.1"/>
    </source>
</evidence>
<dbReference type="PANTHER" id="PTHR42713">
    <property type="entry name" value="HISTIDINE KINASE-RELATED"/>
    <property type="match status" value="1"/>
</dbReference>
<dbReference type="Gene3D" id="3.40.50.2300">
    <property type="match status" value="1"/>
</dbReference>
<keyword evidence="4" id="KW-0902">Two-component regulatory system</keyword>
<evidence type="ECO:0000256" key="6">
    <source>
        <dbReference type="ARBA" id="ARBA00023125"/>
    </source>
</evidence>
<evidence type="ECO:0000259" key="10">
    <source>
        <dbReference type="PROSITE" id="PS50110"/>
    </source>
</evidence>
<dbReference type="AlphaFoldDB" id="A0A0K9YKJ6"/>
<dbReference type="InterPro" id="IPR018060">
    <property type="entry name" value="HTH_AraC"/>
</dbReference>
<dbReference type="GO" id="GO:0043565">
    <property type="term" value="F:sequence-specific DNA binding"/>
    <property type="evidence" value="ECO:0007669"/>
    <property type="project" value="InterPro"/>
</dbReference>
<dbReference type="InterPro" id="IPR001789">
    <property type="entry name" value="Sig_transdc_resp-reg_receiver"/>
</dbReference>
<keyword evidence="2" id="KW-0963">Cytoplasm</keyword>
<feature type="domain" description="HTH araC/xylS-type" evidence="9">
    <location>
        <begin position="142"/>
        <end position="240"/>
    </location>
</feature>
<dbReference type="RefSeq" id="WP_049741179.1">
    <property type="nucleotide sequence ID" value="NZ_BJON01000022.1"/>
</dbReference>
<evidence type="ECO:0000313" key="14">
    <source>
        <dbReference type="Proteomes" id="UP000319578"/>
    </source>
</evidence>
<dbReference type="Proteomes" id="UP000036834">
    <property type="component" value="Unassembled WGS sequence"/>
</dbReference>
<dbReference type="OrthoDB" id="159632at2"/>
<evidence type="ECO:0000256" key="8">
    <source>
        <dbReference type="PROSITE-ProRule" id="PRU00169"/>
    </source>
</evidence>
<dbReference type="InterPro" id="IPR020449">
    <property type="entry name" value="Tscrpt_reg_AraC-type_HTH"/>
</dbReference>
<sequence>MKKRKLLIVDDEWLIADSLSSLEEWAERNIEVIGTASDGREALAWLDKTEVDLVITDIRMPDMDGLELLRQLHQRSPKIDVIVISGYEEFAYAKTALSYQAKGYILKPIDADELFAVVDQLAPVSLEPVEEVPKTYHETIVERALSYISANLGRPLSLKDAADQVHLTSHYFGQVFKSVIGDTFVNHLTRMRMERACELLKNTELKQYEVGFQIGYTDPKYFSRVFFQSYGLTPKEYRQQLCSPSYPSEQKKRR</sequence>
<dbReference type="CDD" id="cd17536">
    <property type="entry name" value="REC_YesN-like"/>
    <property type="match status" value="1"/>
</dbReference>
<feature type="modified residue" description="4-aspartylphosphate" evidence="8">
    <location>
        <position position="57"/>
    </location>
</feature>
<dbReference type="PROSITE" id="PS01124">
    <property type="entry name" value="HTH_ARAC_FAMILY_2"/>
    <property type="match status" value="1"/>
</dbReference>
<accession>A0A0K9YKJ6</accession>
<dbReference type="InterPro" id="IPR009057">
    <property type="entry name" value="Homeodomain-like_sf"/>
</dbReference>
<dbReference type="Proteomes" id="UP000319578">
    <property type="component" value="Unassembled WGS sequence"/>
</dbReference>
<keyword evidence="3 8" id="KW-0597">Phosphoprotein</keyword>
<evidence type="ECO:0000256" key="3">
    <source>
        <dbReference type="ARBA" id="ARBA00022553"/>
    </source>
</evidence>
<keyword evidence="5" id="KW-0805">Transcription regulation</keyword>
<dbReference type="PATRIC" id="fig|54915.3.peg.4150"/>
<dbReference type="GO" id="GO:0005737">
    <property type="term" value="C:cytoplasm"/>
    <property type="evidence" value="ECO:0007669"/>
    <property type="project" value="UniProtKB-SubCell"/>
</dbReference>
<dbReference type="SMART" id="SM00448">
    <property type="entry name" value="REC"/>
    <property type="match status" value="1"/>
</dbReference>
<evidence type="ECO:0000256" key="7">
    <source>
        <dbReference type="ARBA" id="ARBA00023163"/>
    </source>
</evidence>
<organism evidence="12 13">
    <name type="scientific">Brevibacillus reuszeri</name>
    <dbReference type="NCBI Taxonomy" id="54915"/>
    <lineage>
        <taxon>Bacteria</taxon>
        <taxon>Bacillati</taxon>
        <taxon>Bacillota</taxon>
        <taxon>Bacilli</taxon>
        <taxon>Bacillales</taxon>
        <taxon>Paenibacillaceae</taxon>
        <taxon>Brevibacillus</taxon>
    </lineage>
</organism>
<evidence type="ECO:0000259" key="9">
    <source>
        <dbReference type="PROSITE" id="PS01124"/>
    </source>
</evidence>
<evidence type="ECO:0000256" key="1">
    <source>
        <dbReference type="ARBA" id="ARBA00004496"/>
    </source>
</evidence>
<gene>
    <name evidence="12" type="ORF">ADS79_25000</name>
    <name evidence="11" type="ORF">BRE01_53920</name>
</gene>
<comment type="subcellular location">
    <subcellularLocation>
        <location evidence="1">Cytoplasm</location>
    </subcellularLocation>
</comment>
<dbReference type="STRING" id="54915.ADS79_25000"/>
<dbReference type="PANTHER" id="PTHR42713:SF3">
    <property type="entry name" value="TRANSCRIPTIONAL REGULATORY PROTEIN HPTR"/>
    <property type="match status" value="1"/>
</dbReference>
<evidence type="ECO:0000313" key="13">
    <source>
        <dbReference type="Proteomes" id="UP000036834"/>
    </source>
</evidence>
<name>A0A0K9YKJ6_9BACL</name>
<evidence type="ECO:0000313" key="11">
    <source>
        <dbReference type="EMBL" id="GED71690.1"/>
    </source>
</evidence>
<dbReference type="EMBL" id="BJON01000022">
    <property type="protein sequence ID" value="GED71690.1"/>
    <property type="molecule type" value="Genomic_DNA"/>
</dbReference>
<dbReference type="PROSITE" id="PS50110">
    <property type="entry name" value="RESPONSE_REGULATORY"/>
    <property type="match status" value="1"/>
</dbReference>
<dbReference type="EMBL" id="LGIQ01000011">
    <property type="protein sequence ID" value="KNB69184.1"/>
    <property type="molecule type" value="Genomic_DNA"/>
</dbReference>
<evidence type="ECO:0000256" key="4">
    <source>
        <dbReference type="ARBA" id="ARBA00023012"/>
    </source>
</evidence>
<proteinExistence type="predicted"/>
<dbReference type="SUPFAM" id="SSF46689">
    <property type="entry name" value="Homeodomain-like"/>
    <property type="match status" value="1"/>
</dbReference>
<dbReference type="Gene3D" id="1.10.10.60">
    <property type="entry name" value="Homeodomain-like"/>
    <property type="match status" value="2"/>
</dbReference>
<evidence type="ECO:0000256" key="5">
    <source>
        <dbReference type="ARBA" id="ARBA00023015"/>
    </source>
</evidence>
<keyword evidence="6 11" id="KW-0238">DNA-binding</keyword>
<comment type="caution">
    <text evidence="12">The sequence shown here is derived from an EMBL/GenBank/DDBJ whole genome shotgun (WGS) entry which is preliminary data.</text>
</comment>
<reference evidence="11 14" key="3">
    <citation type="submission" date="2019-06" db="EMBL/GenBank/DDBJ databases">
        <title>Whole genome shotgun sequence of Brevibacillus reuszeri NBRC 15719.</title>
        <authorList>
            <person name="Hosoyama A."/>
            <person name="Uohara A."/>
            <person name="Ohji S."/>
            <person name="Ichikawa N."/>
        </authorList>
    </citation>
    <scope>NUCLEOTIDE SEQUENCE [LARGE SCALE GENOMIC DNA]</scope>
    <source>
        <strain evidence="11 14">NBRC 15719</strain>
    </source>
</reference>
<dbReference type="Pfam" id="PF12833">
    <property type="entry name" value="HTH_18"/>
    <property type="match status" value="1"/>
</dbReference>
<dbReference type="GO" id="GO:0000160">
    <property type="term" value="P:phosphorelay signal transduction system"/>
    <property type="evidence" value="ECO:0007669"/>
    <property type="project" value="UniProtKB-KW"/>
</dbReference>
<dbReference type="SUPFAM" id="SSF52172">
    <property type="entry name" value="CheY-like"/>
    <property type="match status" value="1"/>
</dbReference>
<dbReference type="PRINTS" id="PR00032">
    <property type="entry name" value="HTHARAC"/>
</dbReference>
<dbReference type="InterPro" id="IPR051552">
    <property type="entry name" value="HptR"/>
</dbReference>
<feature type="domain" description="Response regulatory" evidence="10">
    <location>
        <begin position="5"/>
        <end position="122"/>
    </location>
</feature>